<evidence type="ECO:0000313" key="6">
    <source>
        <dbReference type="Proteomes" id="UP000774804"/>
    </source>
</evidence>
<accession>A0A8T1BSY6</accession>
<evidence type="ECO:0000313" key="3">
    <source>
        <dbReference type="EMBL" id="KAG2905966.1"/>
    </source>
</evidence>
<dbReference type="Proteomes" id="UP000697107">
    <property type="component" value="Unassembled WGS sequence"/>
</dbReference>
<protein>
    <submittedName>
        <fullName evidence="3">Uncharacterized protein</fullName>
    </submittedName>
</protein>
<dbReference type="EMBL" id="RCMG01000084">
    <property type="protein sequence ID" value="KAG2864244.1"/>
    <property type="molecule type" value="Genomic_DNA"/>
</dbReference>
<evidence type="ECO:0000256" key="1">
    <source>
        <dbReference type="SAM" id="MobiDB-lite"/>
    </source>
</evidence>
<dbReference type="Proteomes" id="UP000735874">
    <property type="component" value="Unassembled WGS sequence"/>
</dbReference>
<sequence length="63" mass="7513">MARQSPPEEYASKTPRRSSGVWRLRRSWEGIWELLDKFGNEMPTRHPRQFRDARENLCSHGSQ</sequence>
<feature type="region of interest" description="Disordered" evidence="1">
    <location>
        <begin position="1"/>
        <end position="20"/>
    </location>
</feature>
<comment type="caution">
    <text evidence="3">The sequence shown here is derived from an EMBL/GenBank/DDBJ whole genome shotgun (WGS) entry which is preliminary data.</text>
</comment>
<dbReference type="EMBL" id="RCML01000190">
    <property type="protein sequence ID" value="KAG2986524.1"/>
    <property type="molecule type" value="Genomic_DNA"/>
</dbReference>
<name>A0A8T1BSY6_9STRA</name>
<feature type="region of interest" description="Disordered" evidence="1">
    <location>
        <begin position="43"/>
        <end position="63"/>
    </location>
</feature>
<dbReference type="Proteomes" id="UP000736787">
    <property type="component" value="Unassembled WGS sequence"/>
</dbReference>
<reference evidence="3" key="1">
    <citation type="submission" date="2018-10" db="EMBL/GenBank/DDBJ databases">
        <title>Effector identification in a new, highly contiguous assembly of the strawberry crown rot pathogen Phytophthora cactorum.</title>
        <authorList>
            <person name="Armitage A.D."/>
            <person name="Nellist C.F."/>
            <person name="Bates H."/>
            <person name="Vickerstaff R.J."/>
            <person name="Harrison R.J."/>
        </authorList>
    </citation>
    <scope>NUCLEOTIDE SEQUENCE</scope>
    <source>
        <strain evidence="2">15-7</strain>
        <strain evidence="3">4032</strain>
        <strain evidence="4">4040</strain>
        <strain evidence="5">P415</strain>
    </source>
</reference>
<proteinExistence type="predicted"/>
<dbReference type="EMBL" id="RCMK01000549">
    <property type="protein sequence ID" value="KAG2922556.1"/>
    <property type="molecule type" value="Genomic_DNA"/>
</dbReference>
<dbReference type="EMBL" id="RCMI01000551">
    <property type="protein sequence ID" value="KAG2905966.1"/>
    <property type="molecule type" value="Genomic_DNA"/>
</dbReference>
<organism evidence="3 6">
    <name type="scientific">Phytophthora cactorum</name>
    <dbReference type="NCBI Taxonomy" id="29920"/>
    <lineage>
        <taxon>Eukaryota</taxon>
        <taxon>Sar</taxon>
        <taxon>Stramenopiles</taxon>
        <taxon>Oomycota</taxon>
        <taxon>Peronosporomycetes</taxon>
        <taxon>Peronosporales</taxon>
        <taxon>Peronosporaceae</taxon>
        <taxon>Phytophthora</taxon>
    </lineage>
</organism>
<dbReference type="AlphaFoldDB" id="A0A8T1BSY6"/>
<evidence type="ECO:0000313" key="5">
    <source>
        <dbReference type="EMBL" id="KAG2986524.1"/>
    </source>
</evidence>
<evidence type="ECO:0000313" key="2">
    <source>
        <dbReference type="EMBL" id="KAG2864244.1"/>
    </source>
</evidence>
<dbReference type="Proteomes" id="UP000774804">
    <property type="component" value="Unassembled WGS sequence"/>
</dbReference>
<evidence type="ECO:0000313" key="4">
    <source>
        <dbReference type="EMBL" id="KAG2922556.1"/>
    </source>
</evidence>
<gene>
    <name evidence="2" type="ORF">PC113_g4751</name>
    <name evidence="3" type="ORF">PC115_g14434</name>
    <name evidence="4" type="ORF">PC117_g15937</name>
    <name evidence="5" type="ORF">PC118_g7766</name>
</gene>